<feature type="region of interest" description="Disordered" evidence="1">
    <location>
        <begin position="69"/>
        <end position="95"/>
    </location>
</feature>
<protein>
    <submittedName>
        <fullName evidence="2">Uncharacterized protein</fullName>
    </submittedName>
</protein>
<dbReference type="EMBL" id="SEYY01000619">
    <property type="protein sequence ID" value="KAB7506847.1"/>
    <property type="molecule type" value="Genomic_DNA"/>
</dbReference>
<name>A0A5N5TL02_9CRUS</name>
<gene>
    <name evidence="2" type="ORF">Anas_09247</name>
</gene>
<evidence type="ECO:0000313" key="3">
    <source>
        <dbReference type="Proteomes" id="UP000326759"/>
    </source>
</evidence>
<proteinExistence type="predicted"/>
<organism evidence="2 3">
    <name type="scientific">Armadillidium nasatum</name>
    <dbReference type="NCBI Taxonomy" id="96803"/>
    <lineage>
        <taxon>Eukaryota</taxon>
        <taxon>Metazoa</taxon>
        <taxon>Ecdysozoa</taxon>
        <taxon>Arthropoda</taxon>
        <taxon>Crustacea</taxon>
        <taxon>Multicrustacea</taxon>
        <taxon>Malacostraca</taxon>
        <taxon>Eumalacostraca</taxon>
        <taxon>Peracarida</taxon>
        <taxon>Isopoda</taxon>
        <taxon>Oniscidea</taxon>
        <taxon>Crinocheta</taxon>
        <taxon>Armadillidiidae</taxon>
        <taxon>Armadillidium</taxon>
    </lineage>
</organism>
<dbReference type="Proteomes" id="UP000326759">
    <property type="component" value="Unassembled WGS sequence"/>
</dbReference>
<reference evidence="2 3" key="1">
    <citation type="journal article" date="2019" name="PLoS Biol.">
        <title>Sex chromosomes control vertical transmission of feminizing Wolbachia symbionts in an isopod.</title>
        <authorList>
            <person name="Becking T."/>
            <person name="Chebbi M.A."/>
            <person name="Giraud I."/>
            <person name="Moumen B."/>
            <person name="Laverre T."/>
            <person name="Caubet Y."/>
            <person name="Peccoud J."/>
            <person name="Gilbert C."/>
            <person name="Cordaux R."/>
        </authorList>
    </citation>
    <scope>NUCLEOTIDE SEQUENCE [LARGE SCALE GENOMIC DNA]</scope>
    <source>
        <strain evidence="2">ANa2</strain>
        <tissue evidence="2">Whole body excluding digestive tract and cuticle</tissue>
    </source>
</reference>
<keyword evidence="3" id="KW-1185">Reference proteome</keyword>
<evidence type="ECO:0000256" key="1">
    <source>
        <dbReference type="SAM" id="MobiDB-lite"/>
    </source>
</evidence>
<feature type="compositionally biased region" description="Polar residues" evidence="1">
    <location>
        <begin position="75"/>
        <end position="95"/>
    </location>
</feature>
<sequence length="95" mass="10669">MLTGIEREEVMARIHKELDVQCIGFSNITDEPERVCSKRRKILKFDEWEDIGLLDKSSGSVVCKEVEDYRKDSTSNRSNKPCIPSTSSGSGASED</sequence>
<comment type="caution">
    <text evidence="2">The sequence shown here is derived from an EMBL/GenBank/DDBJ whole genome shotgun (WGS) entry which is preliminary data.</text>
</comment>
<accession>A0A5N5TL02</accession>
<evidence type="ECO:0000313" key="2">
    <source>
        <dbReference type="EMBL" id="KAB7506847.1"/>
    </source>
</evidence>
<dbReference type="AlphaFoldDB" id="A0A5N5TL02"/>
<dbReference type="OrthoDB" id="10051975at2759"/>